<dbReference type="RefSeq" id="XP_017770429.1">
    <property type="nucleotide sequence ID" value="XM_017914940.1"/>
</dbReference>
<keyword evidence="5" id="KW-0067">ATP-binding</keyword>
<feature type="domain" description="Checkpoint protein RAD24-like helical bundle" evidence="8">
    <location>
        <begin position="317"/>
        <end position="391"/>
    </location>
</feature>
<evidence type="ECO:0000256" key="7">
    <source>
        <dbReference type="ARBA" id="ARBA00023306"/>
    </source>
</evidence>
<evidence type="ECO:0000313" key="9">
    <source>
        <dbReference type="Proteomes" id="UP000695000"/>
    </source>
</evidence>
<dbReference type="Pfam" id="PF25812">
    <property type="entry name" value="RAD24_helical"/>
    <property type="match status" value="1"/>
</dbReference>
<evidence type="ECO:0000256" key="1">
    <source>
        <dbReference type="ARBA" id="ARBA00004123"/>
    </source>
</evidence>
<proteinExistence type="inferred from homology"/>
<dbReference type="Pfam" id="PF03215">
    <property type="entry name" value="Rad17"/>
    <property type="match status" value="1"/>
</dbReference>
<comment type="subcellular location">
    <subcellularLocation>
        <location evidence="1">Nucleus</location>
    </subcellularLocation>
</comment>
<dbReference type="GeneID" id="108558126"/>
<evidence type="ECO:0000256" key="6">
    <source>
        <dbReference type="ARBA" id="ARBA00023242"/>
    </source>
</evidence>
<evidence type="ECO:0000313" key="10">
    <source>
        <dbReference type="RefSeq" id="XP_017770429.1"/>
    </source>
</evidence>
<dbReference type="InterPro" id="IPR004582">
    <property type="entry name" value="Checkpoint_prot_Rad17_Rad24"/>
</dbReference>
<dbReference type="Gene3D" id="3.40.50.300">
    <property type="entry name" value="P-loop containing nucleotide triphosphate hydrolases"/>
    <property type="match status" value="1"/>
</dbReference>
<keyword evidence="3" id="KW-0547">Nucleotide-binding</keyword>
<dbReference type="PANTHER" id="PTHR12172">
    <property type="entry name" value="CELL CYCLE CHECKPOINT PROTEIN RAD17"/>
    <property type="match status" value="1"/>
</dbReference>
<evidence type="ECO:0000256" key="2">
    <source>
        <dbReference type="ARBA" id="ARBA00006168"/>
    </source>
</evidence>
<dbReference type="PANTHER" id="PTHR12172:SF0">
    <property type="entry name" value="CELL CYCLE CHECKPOINT PROTEIN RAD17"/>
    <property type="match status" value="1"/>
</dbReference>
<evidence type="ECO:0000256" key="3">
    <source>
        <dbReference type="ARBA" id="ARBA00022741"/>
    </source>
</evidence>
<evidence type="ECO:0000256" key="4">
    <source>
        <dbReference type="ARBA" id="ARBA00022763"/>
    </source>
</evidence>
<name>A0ABM1M779_NICVS</name>
<sequence length="467" mass="53286">MSGSKRWIAFNFDQKETKDAPKKIKKPVATKSVVAVPNEKLKSFKFFDKIDPKNIEDLAVHAKKIKEVEEWLDANVINPTTKVNVPMLLLTGPTGAGKTTVVKVLCQCKNIDIQEWINPIDKDFETFKGPGQSVRLQEFLTESKFPSLLTKASTKKKVTLIEDFPNTLLKNTNEFEGILDNCLANGKTCLIFICTEVHNNKVDIAKNLFTEEIKDKFNICNINFNSCSVTLLKNALNRAQNIVKENLDILKLPRPKIIEAIIATAMGDIRCAVNQYYFASLKGASEIPLELSKLEKTGQKRKRVDKNSKVKSMNKDEALGLFHGLGKVFNPKRDDNNKVQCDFDALVDEFSTVPNIFNAFLFENYTKYFGDINDIFEAADTLSFSQTFMDKWSERHDTLIIPLWISVLGLMISNKHRVSKWIPINGPKKIDIKSRNNLEMRHLAVGDQSYYNLITKSEKYHKFKYLR</sequence>
<evidence type="ECO:0000256" key="5">
    <source>
        <dbReference type="ARBA" id="ARBA00022840"/>
    </source>
</evidence>
<keyword evidence="4" id="KW-0227">DNA damage</keyword>
<protein>
    <submittedName>
        <fullName evidence="10">Cell cycle checkpoint protein RAD17</fullName>
    </submittedName>
</protein>
<keyword evidence="7" id="KW-0131">Cell cycle</keyword>
<dbReference type="InterPro" id="IPR027417">
    <property type="entry name" value="P-loop_NTPase"/>
</dbReference>
<keyword evidence="9" id="KW-1185">Reference proteome</keyword>
<reference evidence="10" key="1">
    <citation type="submission" date="2025-08" db="UniProtKB">
        <authorList>
            <consortium name="RefSeq"/>
        </authorList>
    </citation>
    <scope>IDENTIFICATION</scope>
    <source>
        <tissue evidence="10">Whole Larva</tissue>
    </source>
</reference>
<dbReference type="Proteomes" id="UP000695000">
    <property type="component" value="Unplaced"/>
</dbReference>
<gene>
    <name evidence="10" type="primary">LOC108558126</name>
</gene>
<accession>A0ABM1M779</accession>
<dbReference type="InterPro" id="IPR057927">
    <property type="entry name" value="RAD24-like_helical"/>
</dbReference>
<comment type="similarity">
    <text evidence="2">Belongs to the rad17/RAD24 family.</text>
</comment>
<organism evidence="9 10">
    <name type="scientific">Nicrophorus vespilloides</name>
    <name type="common">Boreal carrion beetle</name>
    <dbReference type="NCBI Taxonomy" id="110193"/>
    <lineage>
        <taxon>Eukaryota</taxon>
        <taxon>Metazoa</taxon>
        <taxon>Ecdysozoa</taxon>
        <taxon>Arthropoda</taxon>
        <taxon>Hexapoda</taxon>
        <taxon>Insecta</taxon>
        <taxon>Pterygota</taxon>
        <taxon>Neoptera</taxon>
        <taxon>Endopterygota</taxon>
        <taxon>Coleoptera</taxon>
        <taxon>Polyphaga</taxon>
        <taxon>Staphyliniformia</taxon>
        <taxon>Silphidae</taxon>
        <taxon>Nicrophorinae</taxon>
        <taxon>Nicrophorus</taxon>
    </lineage>
</organism>
<evidence type="ECO:0000259" key="8">
    <source>
        <dbReference type="Pfam" id="PF25812"/>
    </source>
</evidence>
<keyword evidence="6" id="KW-0539">Nucleus</keyword>
<dbReference type="SUPFAM" id="SSF52540">
    <property type="entry name" value="P-loop containing nucleoside triphosphate hydrolases"/>
    <property type="match status" value="1"/>
</dbReference>